<evidence type="ECO:0000313" key="3">
    <source>
        <dbReference type="EMBL" id="DBA20668.1"/>
    </source>
</evidence>
<dbReference type="InterPro" id="IPR000198">
    <property type="entry name" value="RhoGAP_dom"/>
</dbReference>
<feature type="compositionally biased region" description="Basic residues" evidence="1">
    <location>
        <begin position="389"/>
        <end position="403"/>
    </location>
</feature>
<name>A0AAV3A287_PYXAD</name>
<keyword evidence="4" id="KW-1185">Reference proteome</keyword>
<protein>
    <recommendedName>
        <fullName evidence="2">Rho-GAP domain-containing protein</fullName>
    </recommendedName>
</protein>
<feature type="compositionally biased region" description="Polar residues" evidence="1">
    <location>
        <begin position="361"/>
        <end position="378"/>
    </location>
</feature>
<feature type="region of interest" description="Disordered" evidence="1">
    <location>
        <begin position="284"/>
        <end position="425"/>
    </location>
</feature>
<dbReference type="PANTHER" id="PTHR15670:SF5">
    <property type="entry name" value="RHO GTPASE-ACTIVATING PROTEIN 11A ISOFORM X1"/>
    <property type="match status" value="1"/>
</dbReference>
<feature type="compositionally biased region" description="Basic and acidic residues" evidence="1">
    <location>
        <begin position="293"/>
        <end position="302"/>
    </location>
</feature>
<dbReference type="SUPFAM" id="SSF48350">
    <property type="entry name" value="GTPase activation domain, GAP"/>
    <property type="match status" value="1"/>
</dbReference>
<gene>
    <name evidence="3" type="ORF">GDO54_017427</name>
</gene>
<dbReference type="AlphaFoldDB" id="A0AAV3A287"/>
<dbReference type="InterPro" id="IPR008936">
    <property type="entry name" value="Rho_GTPase_activation_prot"/>
</dbReference>
<accession>A0AAV3A287</accession>
<evidence type="ECO:0000256" key="1">
    <source>
        <dbReference type="SAM" id="MobiDB-lite"/>
    </source>
</evidence>
<dbReference type="GO" id="GO:0007165">
    <property type="term" value="P:signal transduction"/>
    <property type="evidence" value="ECO:0007669"/>
    <property type="project" value="InterPro"/>
</dbReference>
<evidence type="ECO:0000259" key="2">
    <source>
        <dbReference type="PROSITE" id="PS50238"/>
    </source>
</evidence>
<dbReference type="SMART" id="SM00324">
    <property type="entry name" value="RhoGAP"/>
    <property type="match status" value="1"/>
</dbReference>
<evidence type="ECO:0000313" key="4">
    <source>
        <dbReference type="Proteomes" id="UP001181693"/>
    </source>
</evidence>
<organism evidence="3 4">
    <name type="scientific">Pyxicephalus adspersus</name>
    <name type="common">African bullfrog</name>
    <dbReference type="NCBI Taxonomy" id="30357"/>
    <lineage>
        <taxon>Eukaryota</taxon>
        <taxon>Metazoa</taxon>
        <taxon>Chordata</taxon>
        <taxon>Craniata</taxon>
        <taxon>Vertebrata</taxon>
        <taxon>Euteleostomi</taxon>
        <taxon>Amphibia</taxon>
        <taxon>Batrachia</taxon>
        <taxon>Anura</taxon>
        <taxon>Neobatrachia</taxon>
        <taxon>Ranoidea</taxon>
        <taxon>Pyxicephalidae</taxon>
        <taxon>Pyxicephalinae</taxon>
        <taxon>Pyxicephalus</taxon>
    </lineage>
</organism>
<proteinExistence type="predicted"/>
<reference evidence="3" key="1">
    <citation type="thesis" date="2020" institute="ProQuest LLC" country="789 East Eisenhower Parkway, Ann Arbor, MI, USA">
        <title>Comparative Genomics and Chromosome Evolution.</title>
        <authorList>
            <person name="Mudd A.B."/>
        </authorList>
    </citation>
    <scope>NUCLEOTIDE SEQUENCE</scope>
    <source>
        <strain evidence="3">1538</strain>
        <tissue evidence="3">Blood</tissue>
    </source>
</reference>
<dbReference type="PANTHER" id="PTHR15670">
    <property type="entry name" value="RHO GTPASE ACTIVATING PROTEIN 11A"/>
    <property type="match status" value="1"/>
</dbReference>
<dbReference type="PROSITE" id="PS50238">
    <property type="entry name" value="RHOGAP"/>
    <property type="match status" value="1"/>
</dbReference>
<dbReference type="EMBL" id="DYDO01000007">
    <property type="protein sequence ID" value="DBA20668.1"/>
    <property type="molecule type" value="Genomic_DNA"/>
</dbReference>
<dbReference type="Pfam" id="PF00620">
    <property type="entry name" value="RhoGAP"/>
    <property type="match status" value="1"/>
</dbReference>
<feature type="domain" description="Rho-GAP" evidence="2">
    <location>
        <begin position="44"/>
        <end position="232"/>
    </location>
</feature>
<dbReference type="InterPro" id="IPR042869">
    <property type="entry name" value="ARHGAP11A/B"/>
</dbReference>
<dbReference type="Gene3D" id="1.10.555.10">
    <property type="entry name" value="Rho GTPase activation protein"/>
    <property type="match status" value="1"/>
</dbReference>
<dbReference type="GO" id="GO:0005096">
    <property type="term" value="F:GTPase activator activity"/>
    <property type="evidence" value="ECO:0007669"/>
    <property type="project" value="TreeGrafter"/>
</dbReference>
<sequence>MRATGPSVVIIQHLKSLGIKLRLPKKTVSPDVQRKSSSGGLFGVPLQSLPPSTNGDVPQLVIDICQFLSCHLSTEGLFRKSGSVIRIKTLKAQLESGETSLSSAHPSDVAALLKQFFRELPLPLLTPELQDPLCQIQQTLCEEHRDSATTLVTCLLPPVHGETLRYFCTFLQTVASRCDENRMDSGNLAVVLAPSLFSSNNLGEKLTLATEKQLQLQASVIQSLIERAQDIGQVPSFILEKISLPCDAGDEDSVSQNLEGFRRRRRRSMSGIVNDALNKLKSGLGPSSLISDRASDEMELPQRSKTKRKASEDSGCAELCTPKKRKSLREITDERVDDDEVKEPSASQSPLAEGGDVFSDISVSPGNFLDLNSESSLVPPTPESSSRGQKGRNKRRNSKRIKSRQSGQISVSPAQLDRKEKVRNSLRIFHRARTSKQPQSECKSLEQTGWNLMKKMVSEALDGPFFNGKDFRMALKTSNSGKLSRTFNE</sequence>
<comment type="caution">
    <text evidence="3">The sequence shown here is derived from an EMBL/GenBank/DDBJ whole genome shotgun (WGS) entry which is preliminary data.</text>
</comment>
<dbReference type="Proteomes" id="UP001181693">
    <property type="component" value="Unassembled WGS sequence"/>
</dbReference>